<evidence type="ECO:0000313" key="2">
    <source>
        <dbReference type="EMBL" id="OBR40594.1"/>
    </source>
</evidence>
<dbReference type="STRING" id="1836467.BTR34_12180"/>
<comment type="caution">
    <text evidence="2">The sequence shown here is derived from an EMBL/GenBank/DDBJ whole genome shotgun (WGS) entry which is preliminary data.</text>
</comment>
<sequence length="359" mass="40792">MLAVLHYPPPVHGAAMVGKFIMESNLINNKFKINYINLGTSTKVNEIGYGSFLKIKRYIKILYNTLKHLYKDKPKLVYITLTSSGAGFFKDAIVVFLSQIFSKKIVLHFHNKGVKTKQHQWLDNLFYRQVFKGSEVILLSNYLYEDVKKYVSVENVHICPNGIPLTNSSLKSSLVKNEVVQLLFLSNLIASKGVFDLLMACQILKNKRVPFFCRFIGNIGDISLAEFIAKVNELGLSDCVCYDGPKYGLEKEIAFENSDIFVFPTKNECFPLVLLEASQLSLPIISTNEGGIPDIVKNNQSGFLVERQDSLELAKKIELLITNSELRVKMGEIGKENFNEFFTLDKFEERFSQILEEIV</sequence>
<dbReference type="InterPro" id="IPR001296">
    <property type="entry name" value="Glyco_trans_1"/>
</dbReference>
<keyword evidence="2" id="KW-0808">Transferase</keyword>
<organism evidence="2 3">
    <name type="scientific">Maribacter hydrothermalis</name>
    <dbReference type="NCBI Taxonomy" id="1836467"/>
    <lineage>
        <taxon>Bacteria</taxon>
        <taxon>Pseudomonadati</taxon>
        <taxon>Bacteroidota</taxon>
        <taxon>Flavobacteriia</taxon>
        <taxon>Flavobacteriales</taxon>
        <taxon>Flavobacteriaceae</taxon>
        <taxon>Maribacter</taxon>
    </lineage>
</organism>
<dbReference type="GO" id="GO:0016757">
    <property type="term" value="F:glycosyltransferase activity"/>
    <property type="evidence" value="ECO:0007669"/>
    <property type="project" value="InterPro"/>
</dbReference>
<dbReference type="PANTHER" id="PTHR12526">
    <property type="entry name" value="GLYCOSYLTRANSFERASE"/>
    <property type="match status" value="1"/>
</dbReference>
<protein>
    <submittedName>
        <fullName evidence="2">Glycosyl transferase family 1</fullName>
    </submittedName>
</protein>
<name>A0A1B7ZCE7_9FLAO</name>
<evidence type="ECO:0000313" key="3">
    <source>
        <dbReference type="Proteomes" id="UP000092164"/>
    </source>
</evidence>
<gene>
    <name evidence="2" type="ORF">A9200_15830</name>
</gene>
<accession>A0A1B7ZCE7</accession>
<dbReference type="SUPFAM" id="SSF53756">
    <property type="entry name" value="UDP-Glycosyltransferase/glycogen phosphorylase"/>
    <property type="match status" value="1"/>
</dbReference>
<dbReference type="AlphaFoldDB" id="A0A1B7ZCE7"/>
<evidence type="ECO:0000259" key="1">
    <source>
        <dbReference type="Pfam" id="PF00534"/>
    </source>
</evidence>
<dbReference type="KEGG" id="mart:BTR34_12180"/>
<reference evidence="3" key="1">
    <citation type="submission" date="2016-06" db="EMBL/GenBank/DDBJ databases">
        <authorList>
            <person name="Zhan P."/>
        </authorList>
    </citation>
    <scope>NUCLEOTIDE SEQUENCE [LARGE SCALE GENOMIC DNA]</scope>
    <source>
        <strain evidence="3">T28</strain>
    </source>
</reference>
<proteinExistence type="predicted"/>
<feature type="domain" description="Glycosyl transferase family 1" evidence="1">
    <location>
        <begin position="174"/>
        <end position="336"/>
    </location>
</feature>
<dbReference type="Proteomes" id="UP000092164">
    <property type="component" value="Unassembled WGS sequence"/>
</dbReference>
<dbReference type="Gene3D" id="3.40.50.2000">
    <property type="entry name" value="Glycogen Phosphorylase B"/>
    <property type="match status" value="2"/>
</dbReference>
<dbReference type="Pfam" id="PF00534">
    <property type="entry name" value="Glycos_transf_1"/>
    <property type="match status" value="1"/>
</dbReference>
<dbReference type="EMBL" id="LZFP01000007">
    <property type="protein sequence ID" value="OBR40594.1"/>
    <property type="molecule type" value="Genomic_DNA"/>
</dbReference>
<keyword evidence="3" id="KW-1185">Reference proteome</keyword>